<evidence type="ECO:0000313" key="2">
    <source>
        <dbReference type="EMBL" id="RHA44330.1"/>
    </source>
</evidence>
<keyword evidence="3" id="KW-1185">Reference proteome</keyword>
<keyword evidence="1" id="KW-1133">Transmembrane helix</keyword>
<keyword evidence="1" id="KW-0812">Transmembrane</keyword>
<protein>
    <submittedName>
        <fullName evidence="2">Uncharacterized protein</fullName>
    </submittedName>
</protein>
<reference evidence="2 3" key="1">
    <citation type="submission" date="2018-08" db="EMBL/GenBank/DDBJ databases">
        <title>Cellulomonas rhizosphaerae sp. nov., a novel actinomycete isolated from soil.</title>
        <authorList>
            <person name="Tian Y."/>
        </authorList>
    </citation>
    <scope>NUCLEOTIDE SEQUENCE [LARGE SCALE GENOMIC DNA]</scope>
    <source>
        <strain evidence="2 3">NEAU-TCZ24</strain>
    </source>
</reference>
<accession>A0A413RQX9</accession>
<name>A0A413RQX9_9CELL</name>
<evidence type="ECO:0000313" key="3">
    <source>
        <dbReference type="Proteomes" id="UP000283374"/>
    </source>
</evidence>
<dbReference type="Proteomes" id="UP000283374">
    <property type="component" value="Unassembled WGS sequence"/>
</dbReference>
<sequence>MAEWHDFPVPTLMVVGGVVVGLLVALLSRLAAAVGARRRAGRAARRLRRSVEAVARERVVAPVDAVIADLGRARDAARRAAA</sequence>
<evidence type="ECO:0000256" key="1">
    <source>
        <dbReference type="SAM" id="Phobius"/>
    </source>
</evidence>
<proteinExistence type="predicted"/>
<organism evidence="2 3">
    <name type="scientific">Cellulomonas rhizosphaerae</name>
    <dbReference type="NCBI Taxonomy" id="2293719"/>
    <lineage>
        <taxon>Bacteria</taxon>
        <taxon>Bacillati</taxon>
        <taxon>Actinomycetota</taxon>
        <taxon>Actinomycetes</taxon>
        <taxon>Micrococcales</taxon>
        <taxon>Cellulomonadaceae</taxon>
        <taxon>Cellulomonas</taxon>
    </lineage>
</organism>
<keyword evidence="1" id="KW-0472">Membrane</keyword>
<comment type="caution">
    <text evidence="2">The sequence shown here is derived from an EMBL/GenBank/DDBJ whole genome shotgun (WGS) entry which is preliminary data.</text>
</comment>
<gene>
    <name evidence="2" type="ORF">D1825_01775</name>
</gene>
<dbReference type="EMBL" id="QWKP01000091">
    <property type="protein sequence ID" value="RHA44330.1"/>
    <property type="molecule type" value="Genomic_DNA"/>
</dbReference>
<feature type="transmembrane region" description="Helical" evidence="1">
    <location>
        <begin position="12"/>
        <end position="36"/>
    </location>
</feature>
<dbReference type="AlphaFoldDB" id="A0A413RQX9"/>